<dbReference type="Gene3D" id="3.40.50.300">
    <property type="entry name" value="P-loop containing nucleotide triphosphate hydrolases"/>
    <property type="match status" value="1"/>
</dbReference>
<evidence type="ECO:0000256" key="3">
    <source>
        <dbReference type="SAM" id="MobiDB-lite"/>
    </source>
</evidence>
<feature type="region of interest" description="Disordered" evidence="3">
    <location>
        <begin position="108"/>
        <end position="133"/>
    </location>
</feature>
<accession>A0A1Y2AFA9</accession>
<evidence type="ECO:0000313" key="6">
    <source>
        <dbReference type="Proteomes" id="UP000193986"/>
    </source>
</evidence>
<dbReference type="GO" id="GO:0003697">
    <property type="term" value="F:single-stranded DNA binding"/>
    <property type="evidence" value="ECO:0007669"/>
    <property type="project" value="TreeGrafter"/>
</dbReference>
<dbReference type="GO" id="GO:0000724">
    <property type="term" value="P:double-strand break repair via homologous recombination"/>
    <property type="evidence" value="ECO:0007669"/>
    <property type="project" value="TreeGrafter"/>
</dbReference>
<keyword evidence="2" id="KW-0539">Nucleus</keyword>
<feature type="compositionally biased region" description="Basic and acidic residues" evidence="3">
    <location>
        <begin position="114"/>
        <end position="124"/>
    </location>
</feature>
<dbReference type="InterPro" id="IPR051988">
    <property type="entry name" value="HRR_RAD51_Paralog"/>
</dbReference>
<dbReference type="GO" id="GO:0005815">
    <property type="term" value="C:microtubule organizing center"/>
    <property type="evidence" value="ECO:0007669"/>
    <property type="project" value="TreeGrafter"/>
</dbReference>
<keyword evidence="6" id="KW-1185">Reference proteome</keyword>
<evidence type="ECO:0000256" key="1">
    <source>
        <dbReference type="ARBA" id="ARBA00004123"/>
    </source>
</evidence>
<reference evidence="5 6" key="1">
    <citation type="submission" date="2016-07" db="EMBL/GenBank/DDBJ databases">
        <title>Pervasive Adenine N6-methylation of Active Genes in Fungi.</title>
        <authorList>
            <consortium name="DOE Joint Genome Institute"/>
            <person name="Mondo S.J."/>
            <person name="Dannebaum R.O."/>
            <person name="Kuo R.C."/>
            <person name="Labutti K."/>
            <person name="Haridas S."/>
            <person name="Kuo A."/>
            <person name="Salamov A."/>
            <person name="Ahrendt S.R."/>
            <person name="Lipzen A."/>
            <person name="Sullivan W."/>
            <person name="Andreopoulos W.B."/>
            <person name="Clum A."/>
            <person name="Lindquist E."/>
            <person name="Daum C."/>
            <person name="Ramamoorthy G.K."/>
            <person name="Gryganskyi A."/>
            <person name="Culley D."/>
            <person name="Magnuson J.K."/>
            <person name="James T.Y."/>
            <person name="O'Malley M.A."/>
            <person name="Stajich J.E."/>
            <person name="Spatafora J.W."/>
            <person name="Visel A."/>
            <person name="Grigoriev I.V."/>
        </authorList>
    </citation>
    <scope>NUCLEOTIDE SEQUENCE [LARGE SCALE GENOMIC DNA]</scope>
    <source>
        <strain evidence="5 6">68-887.2</strain>
    </source>
</reference>
<proteinExistence type="predicted"/>
<dbReference type="InterPro" id="IPR027417">
    <property type="entry name" value="P-loop_NTPase"/>
</dbReference>
<comment type="subcellular location">
    <subcellularLocation>
        <location evidence="1">Nucleus</location>
    </subcellularLocation>
</comment>
<sequence length="417" mass="45320">MLLKRISDRLPTHLSKLIPQLESAGIKTTDNILFTSVPVLLKLVPAIDEDDLQELSSRCLDITGPETVTGDQELERALRVGGENGWVGWGKNGLDGLIVGPDEDVFGQEGAGTGKDKVQGRDRAGQGGWDRAGQDEVQGWDGVGVIEIAGPKRVGKSLLLLHAVLRKLVYDPIAICRWLDTEGSFSPTRASAILDSWAVDDARSVLERLVVVPCFRIEPDLYDVLGQVRNELEQIQEGVARTRLLVVDPVTNLFKDLMTNTSAQGHAIIVTVLEEITSLTYEFGLTTFLTNAVTSSVPTNPLSVFSATTIKPALGMTFTYYCDISLLVQETGKIFGTVDEQERERVRTQPGLRGVVEVLKSRISPGGRWTVFETDGTRLYDVVPPPLDDERTVLASAGLASGPPRPLIGPLAVTMIP</sequence>
<dbReference type="GO" id="GO:0008094">
    <property type="term" value="F:ATP-dependent activity, acting on DNA"/>
    <property type="evidence" value="ECO:0007669"/>
    <property type="project" value="TreeGrafter"/>
</dbReference>
<dbReference type="InterPro" id="IPR013632">
    <property type="entry name" value="Rad51_C"/>
</dbReference>
<evidence type="ECO:0000259" key="4">
    <source>
        <dbReference type="Pfam" id="PF08423"/>
    </source>
</evidence>
<name>A0A1Y2AFA9_9TREE</name>
<dbReference type="SUPFAM" id="SSF52540">
    <property type="entry name" value="P-loop containing nucleoside triphosphate hydrolases"/>
    <property type="match status" value="1"/>
</dbReference>
<comment type="caution">
    <text evidence="5">The sequence shown here is derived from an EMBL/GenBank/DDBJ whole genome shotgun (WGS) entry which is preliminary data.</text>
</comment>
<dbReference type="EMBL" id="MCFC01000121">
    <property type="protein sequence ID" value="ORY20950.1"/>
    <property type="molecule type" value="Genomic_DNA"/>
</dbReference>
<dbReference type="PANTHER" id="PTHR46457:SF1">
    <property type="entry name" value="DNA REPAIR PROTEIN RAD51 HOMOLOG 4"/>
    <property type="match status" value="1"/>
</dbReference>
<dbReference type="STRING" id="71784.A0A1Y2AFA9"/>
<dbReference type="Proteomes" id="UP000193986">
    <property type="component" value="Unassembled WGS sequence"/>
</dbReference>
<evidence type="ECO:0000313" key="5">
    <source>
        <dbReference type="EMBL" id="ORY20950.1"/>
    </source>
</evidence>
<dbReference type="GO" id="GO:0000400">
    <property type="term" value="F:four-way junction DNA binding"/>
    <property type="evidence" value="ECO:0007669"/>
    <property type="project" value="TreeGrafter"/>
</dbReference>
<protein>
    <recommendedName>
        <fullName evidence="4">Rad51-like C-terminal domain-containing protein</fullName>
    </recommendedName>
</protein>
<organism evidence="5 6">
    <name type="scientific">Naematelia encephala</name>
    <dbReference type="NCBI Taxonomy" id="71784"/>
    <lineage>
        <taxon>Eukaryota</taxon>
        <taxon>Fungi</taxon>
        <taxon>Dikarya</taxon>
        <taxon>Basidiomycota</taxon>
        <taxon>Agaricomycotina</taxon>
        <taxon>Tremellomycetes</taxon>
        <taxon>Tremellales</taxon>
        <taxon>Naemateliaceae</taxon>
        <taxon>Naematelia</taxon>
    </lineage>
</organism>
<evidence type="ECO:0000256" key="2">
    <source>
        <dbReference type="ARBA" id="ARBA00023242"/>
    </source>
</evidence>
<dbReference type="PANTHER" id="PTHR46457">
    <property type="entry name" value="DNA REPAIR PROTEIN RAD51 HOMOLOG 4"/>
    <property type="match status" value="1"/>
</dbReference>
<dbReference type="AlphaFoldDB" id="A0A1Y2AFA9"/>
<dbReference type="GO" id="GO:0000723">
    <property type="term" value="P:telomere maintenance"/>
    <property type="evidence" value="ECO:0007669"/>
    <property type="project" value="TreeGrafter"/>
</dbReference>
<feature type="domain" description="Rad51-like C-terminal" evidence="4">
    <location>
        <begin position="143"/>
        <end position="328"/>
    </location>
</feature>
<dbReference type="InParanoid" id="A0A1Y2AFA9"/>
<dbReference type="OrthoDB" id="336321at2759"/>
<dbReference type="GO" id="GO:0042148">
    <property type="term" value="P:DNA strand invasion"/>
    <property type="evidence" value="ECO:0007669"/>
    <property type="project" value="TreeGrafter"/>
</dbReference>
<dbReference type="GO" id="GO:0033063">
    <property type="term" value="C:Rad51B-Rad51C-Rad51D-XRCC2 complex"/>
    <property type="evidence" value="ECO:0007669"/>
    <property type="project" value="TreeGrafter"/>
</dbReference>
<dbReference type="GO" id="GO:0005657">
    <property type="term" value="C:replication fork"/>
    <property type="evidence" value="ECO:0007669"/>
    <property type="project" value="TreeGrafter"/>
</dbReference>
<dbReference type="Pfam" id="PF08423">
    <property type="entry name" value="Rad51"/>
    <property type="match status" value="1"/>
</dbReference>
<gene>
    <name evidence="5" type="ORF">BCR39DRAFT_554407</name>
</gene>
<dbReference type="GO" id="GO:0007131">
    <property type="term" value="P:reciprocal meiotic recombination"/>
    <property type="evidence" value="ECO:0007669"/>
    <property type="project" value="TreeGrafter"/>
</dbReference>